<reference evidence="2" key="1">
    <citation type="submission" date="2020-08" db="EMBL/GenBank/DDBJ databases">
        <title>Multicomponent nature underlies the extraordinary mechanical properties of spider dragline silk.</title>
        <authorList>
            <person name="Kono N."/>
            <person name="Nakamura H."/>
            <person name="Mori M."/>
            <person name="Yoshida Y."/>
            <person name="Ohtoshi R."/>
            <person name="Malay A.D."/>
            <person name="Moran D.A.P."/>
            <person name="Tomita M."/>
            <person name="Numata K."/>
            <person name="Arakawa K."/>
        </authorList>
    </citation>
    <scope>NUCLEOTIDE SEQUENCE</scope>
</reference>
<comment type="caution">
    <text evidence="2">The sequence shown here is derived from an EMBL/GenBank/DDBJ whole genome shotgun (WGS) entry which is preliminary data.</text>
</comment>
<evidence type="ECO:0000313" key="2">
    <source>
        <dbReference type="EMBL" id="GFT64196.1"/>
    </source>
</evidence>
<gene>
    <name evidence="2" type="ORF">NPIL_699641</name>
</gene>
<dbReference type="Gene3D" id="2.40.70.10">
    <property type="entry name" value="Acid Proteases"/>
    <property type="match status" value="1"/>
</dbReference>
<name>A0A8X6TZZ3_NEPPI</name>
<feature type="region of interest" description="Disordered" evidence="1">
    <location>
        <begin position="110"/>
        <end position="150"/>
    </location>
</feature>
<dbReference type="InterPro" id="IPR021109">
    <property type="entry name" value="Peptidase_aspartic_dom_sf"/>
</dbReference>
<protein>
    <submittedName>
        <fullName evidence="2">Uncharacterized protein</fullName>
    </submittedName>
</protein>
<evidence type="ECO:0000256" key="1">
    <source>
        <dbReference type="SAM" id="MobiDB-lite"/>
    </source>
</evidence>
<dbReference type="EMBL" id="BMAW01019590">
    <property type="protein sequence ID" value="GFT64196.1"/>
    <property type="molecule type" value="Genomic_DNA"/>
</dbReference>
<accession>A0A8X6TZZ3</accession>
<dbReference type="OrthoDB" id="6436563at2759"/>
<evidence type="ECO:0000313" key="3">
    <source>
        <dbReference type="Proteomes" id="UP000887013"/>
    </source>
</evidence>
<dbReference type="AlphaFoldDB" id="A0A8X6TZZ3"/>
<proteinExistence type="predicted"/>
<keyword evidence="3" id="KW-1185">Reference proteome</keyword>
<sequence>MADGIRHTITALSTVVNLYIEGKVIPTEFLVLPEAKGNKTLLERDFLNAAGIILDVQGRKWYFSKNPRKQFEFFKKPLENITISAFELREDEANPDQVLGTYHISALKDYHDSGVERDTGPVAPLRKRGRPKKLPPGSEPRRQRKQRGSL</sequence>
<organism evidence="2 3">
    <name type="scientific">Nephila pilipes</name>
    <name type="common">Giant wood spider</name>
    <name type="synonym">Nephila maculata</name>
    <dbReference type="NCBI Taxonomy" id="299642"/>
    <lineage>
        <taxon>Eukaryota</taxon>
        <taxon>Metazoa</taxon>
        <taxon>Ecdysozoa</taxon>
        <taxon>Arthropoda</taxon>
        <taxon>Chelicerata</taxon>
        <taxon>Arachnida</taxon>
        <taxon>Araneae</taxon>
        <taxon>Araneomorphae</taxon>
        <taxon>Entelegynae</taxon>
        <taxon>Araneoidea</taxon>
        <taxon>Nephilidae</taxon>
        <taxon>Nephila</taxon>
    </lineage>
</organism>
<dbReference type="Proteomes" id="UP000887013">
    <property type="component" value="Unassembled WGS sequence"/>
</dbReference>
<feature type="compositionally biased region" description="Basic and acidic residues" evidence="1">
    <location>
        <begin position="110"/>
        <end position="119"/>
    </location>
</feature>